<reference evidence="3 4" key="1">
    <citation type="journal article" date="2023" name="Hortic Res">
        <title>Pangenome of water caltrop reveals structural variations and asymmetric subgenome divergence after allopolyploidization.</title>
        <authorList>
            <person name="Zhang X."/>
            <person name="Chen Y."/>
            <person name="Wang L."/>
            <person name="Yuan Y."/>
            <person name="Fang M."/>
            <person name="Shi L."/>
            <person name="Lu R."/>
            <person name="Comes H.P."/>
            <person name="Ma Y."/>
            <person name="Chen Y."/>
            <person name="Huang G."/>
            <person name="Zhou Y."/>
            <person name="Zheng Z."/>
            <person name="Qiu Y."/>
        </authorList>
    </citation>
    <scope>NUCLEOTIDE SEQUENCE [LARGE SCALE GENOMIC DNA]</scope>
    <source>
        <tissue evidence="3">Roots</tissue>
    </source>
</reference>
<proteinExistence type="predicted"/>
<accession>A0AAN7Q1P6</accession>
<dbReference type="CDD" id="cd00371">
    <property type="entry name" value="HMA"/>
    <property type="match status" value="2"/>
</dbReference>
<evidence type="ECO:0000313" key="4">
    <source>
        <dbReference type="Proteomes" id="UP001345219"/>
    </source>
</evidence>
<dbReference type="EMBL" id="JAXIOK010000012">
    <property type="protein sequence ID" value="KAK4757698.1"/>
    <property type="molecule type" value="Genomic_DNA"/>
</dbReference>
<gene>
    <name evidence="3" type="ORF">SAY87_018999</name>
</gene>
<name>A0AAN7Q1P6_9MYRT</name>
<organism evidence="3 4">
    <name type="scientific">Trapa incisa</name>
    <dbReference type="NCBI Taxonomy" id="236973"/>
    <lineage>
        <taxon>Eukaryota</taxon>
        <taxon>Viridiplantae</taxon>
        <taxon>Streptophyta</taxon>
        <taxon>Embryophyta</taxon>
        <taxon>Tracheophyta</taxon>
        <taxon>Spermatophyta</taxon>
        <taxon>Magnoliopsida</taxon>
        <taxon>eudicotyledons</taxon>
        <taxon>Gunneridae</taxon>
        <taxon>Pentapetalae</taxon>
        <taxon>rosids</taxon>
        <taxon>malvids</taxon>
        <taxon>Myrtales</taxon>
        <taxon>Lythraceae</taxon>
        <taxon>Trapa</taxon>
    </lineage>
</organism>
<dbReference type="PANTHER" id="PTHR46413">
    <property type="entry name" value="HEAVY METAL-ASSOCIATED ISOPRENYLATED PLANT PROTEIN 6"/>
    <property type="match status" value="1"/>
</dbReference>
<dbReference type="Gene3D" id="3.30.70.100">
    <property type="match status" value="2"/>
</dbReference>
<dbReference type="Proteomes" id="UP001345219">
    <property type="component" value="Chromosome 15"/>
</dbReference>
<comment type="caution">
    <text evidence="3">The sequence shown here is derived from an EMBL/GenBank/DDBJ whole genome shotgun (WGS) entry which is preliminary data.</text>
</comment>
<feature type="region of interest" description="Disordered" evidence="1">
    <location>
        <begin position="181"/>
        <end position="228"/>
    </location>
</feature>
<dbReference type="GO" id="GO:0046872">
    <property type="term" value="F:metal ion binding"/>
    <property type="evidence" value="ECO:0007669"/>
    <property type="project" value="InterPro"/>
</dbReference>
<dbReference type="InterPro" id="IPR006121">
    <property type="entry name" value="HMA_dom"/>
</dbReference>
<sequence>MGEKEGAKNDGEKKSAAGDANAIVMKMDLHCDGCARKVKKLITSFEGVGNVSIDVAGGKLTVTGKPDPEKLRQRLEDKTHKKVELVSSPAKKKDGEVAGDKKTEEKKKPVEATEVLKIKLHCEGCMNKIKKVISKINGVESVTMDAAKDLVTIKGTMDMKDLTPYLQEKFKRTVEVVTPKKDATKEKSGGGGDKKKADDGGKAKGEDDSKKNKAVDIDPPSTSPPKMEISRMEYHGTYSTPPPPMYWYGQPIHGEPPYGHYMPVPYQYHEGQTSQGYYPPVPYGESSYSMDPRVAAPHSMFSDEDPNAACSIM</sequence>
<feature type="compositionally biased region" description="Basic and acidic residues" evidence="1">
    <location>
        <begin position="181"/>
        <end position="216"/>
    </location>
</feature>
<protein>
    <recommendedName>
        <fullName evidence="2">HMA domain-containing protein</fullName>
    </recommendedName>
</protein>
<evidence type="ECO:0000313" key="3">
    <source>
        <dbReference type="EMBL" id="KAK4757698.1"/>
    </source>
</evidence>
<dbReference type="InterPro" id="IPR036163">
    <property type="entry name" value="HMA_dom_sf"/>
</dbReference>
<dbReference type="PANTHER" id="PTHR46413:SF1">
    <property type="entry name" value="HEAVY METAL-ASSOCIATED ISOPRENYLATED PLANT PROTEIN 6"/>
    <property type="match status" value="1"/>
</dbReference>
<dbReference type="InterPro" id="IPR044594">
    <property type="entry name" value="HIPP01/3/5/6"/>
</dbReference>
<evidence type="ECO:0000256" key="1">
    <source>
        <dbReference type="SAM" id="MobiDB-lite"/>
    </source>
</evidence>
<dbReference type="SUPFAM" id="SSF55008">
    <property type="entry name" value="HMA, heavy metal-associated domain"/>
    <property type="match status" value="2"/>
</dbReference>
<feature type="compositionally biased region" description="Basic and acidic residues" evidence="1">
    <location>
        <begin position="91"/>
        <end position="108"/>
    </location>
</feature>
<keyword evidence="4" id="KW-1185">Reference proteome</keyword>
<feature type="domain" description="HMA" evidence="2">
    <location>
        <begin position="111"/>
        <end position="174"/>
    </location>
</feature>
<feature type="region of interest" description="Disordered" evidence="1">
    <location>
        <begin position="87"/>
        <end position="108"/>
    </location>
</feature>
<dbReference type="PROSITE" id="PS50846">
    <property type="entry name" value="HMA_2"/>
    <property type="match status" value="2"/>
</dbReference>
<feature type="domain" description="HMA" evidence="2">
    <location>
        <begin position="20"/>
        <end position="83"/>
    </location>
</feature>
<evidence type="ECO:0000259" key="2">
    <source>
        <dbReference type="PROSITE" id="PS50846"/>
    </source>
</evidence>
<dbReference type="AlphaFoldDB" id="A0AAN7Q1P6"/>
<dbReference type="Pfam" id="PF00403">
    <property type="entry name" value="HMA"/>
    <property type="match status" value="2"/>
</dbReference>